<reference evidence="4 5" key="1">
    <citation type="submission" date="2024-01" db="EMBL/GenBank/DDBJ databases">
        <title>A draft genome for a cacao thread blight-causing isolate of Paramarasmius palmivorus.</title>
        <authorList>
            <person name="Baruah I.K."/>
            <person name="Bukari Y."/>
            <person name="Amoako-Attah I."/>
            <person name="Meinhardt L.W."/>
            <person name="Bailey B.A."/>
            <person name="Cohen S.P."/>
        </authorList>
    </citation>
    <scope>NUCLEOTIDE SEQUENCE [LARGE SCALE GENOMIC DNA]</scope>
    <source>
        <strain evidence="4 5">GH-12</strain>
    </source>
</reference>
<dbReference type="GO" id="GO:0051082">
    <property type="term" value="F:unfolded protein binding"/>
    <property type="evidence" value="ECO:0007669"/>
    <property type="project" value="TreeGrafter"/>
</dbReference>
<evidence type="ECO:0000313" key="4">
    <source>
        <dbReference type="EMBL" id="KAK7051612.1"/>
    </source>
</evidence>
<feature type="domain" description="J" evidence="3">
    <location>
        <begin position="56"/>
        <end position="123"/>
    </location>
</feature>
<dbReference type="EMBL" id="JAYKXP010000012">
    <property type="protein sequence ID" value="KAK7051612.1"/>
    <property type="molecule type" value="Genomic_DNA"/>
</dbReference>
<dbReference type="PROSITE" id="PS00636">
    <property type="entry name" value="DNAJ_1"/>
    <property type="match status" value="1"/>
</dbReference>
<dbReference type="GO" id="GO:0005737">
    <property type="term" value="C:cytoplasm"/>
    <property type="evidence" value="ECO:0007669"/>
    <property type="project" value="TreeGrafter"/>
</dbReference>
<dbReference type="InterPro" id="IPR018253">
    <property type="entry name" value="DnaJ_domain_CS"/>
</dbReference>
<evidence type="ECO:0000313" key="5">
    <source>
        <dbReference type="Proteomes" id="UP001383192"/>
    </source>
</evidence>
<feature type="compositionally biased region" description="Basic and acidic residues" evidence="2">
    <location>
        <begin position="203"/>
        <end position="219"/>
    </location>
</feature>
<keyword evidence="1" id="KW-0143">Chaperone</keyword>
<dbReference type="CDD" id="cd06257">
    <property type="entry name" value="DnaJ"/>
    <property type="match status" value="1"/>
</dbReference>
<dbReference type="InterPro" id="IPR001623">
    <property type="entry name" value="DnaJ_domain"/>
</dbReference>
<protein>
    <recommendedName>
        <fullName evidence="3">J domain-containing protein</fullName>
    </recommendedName>
</protein>
<name>A0AAW0DJ29_9AGAR</name>
<evidence type="ECO:0000256" key="1">
    <source>
        <dbReference type="ARBA" id="ARBA00023186"/>
    </source>
</evidence>
<comment type="caution">
    <text evidence="4">The sequence shown here is derived from an EMBL/GenBank/DDBJ whole genome shotgun (WGS) entry which is preliminary data.</text>
</comment>
<dbReference type="PRINTS" id="PR00625">
    <property type="entry name" value="JDOMAIN"/>
</dbReference>
<evidence type="ECO:0000256" key="2">
    <source>
        <dbReference type="SAM" id="MobiDB-lite"/>
    </source>
</evidence>
<dbReference type="InterPro" id="IPR036869">
    <property type="entry name" value="J_dom_sf"/>
</dbReference>
<dbReference type="PANTHER" id="PTHR43096">
    <property type="entry name" value="DNAJ HOMOLOG 1, MITOCHONDRIAL-RELATED"/>
    <property type="match status" value="1"/>
</dbReference>
<dbReference type="GO" id="GO:0042026">
    <property type="term" value="P:protein refolding"/>
    <property type="evidence" value="ECO:0007669"/>
    <property type="project" value="TreeGrafter"/>
</dbReference>
<dbReference type="PANTHER" id="PTHR43096:SF52">
    <property type="entry name" value="DNAJ HOMOLOG 1, MITOCHONDRIAL-RELATED"/>
    <property type="match status" value="1"/>
</dbReference>
<gene>
    <name evidence="4" type="ORF">VNI00_004591</name>
</gene>
<proteinExistence type="predicted"/>
<dbReference type="PROSITE" id="PS50076">
    <property type="entry name" value="DNAJ_2"/>
    <property type="match status" value="1"/>
</dbReference>
<accession>A0AAW0DJ29</accession>
<organism evidence="4 5">
    <name type="scientific">Paramarasmius palmivorus</name>
    <dbReference type="NCBI Taxonomy" id="297713"/>
    <lineage>
        <taxon>Eukaryota</taxon>
        <taxon>Fungi</taxon>
        <taxon>Dikarya</taxon>
        <taxon>Basidiomycota</taxon>
        <taxon>Agaricomycotina</taxon>
        <taxon>Agaricomycetes</taxon>
        <taxon>Agaricomycetidae</taxon>
        <taxon>Agaricales</taxon>
        <taxon>Marasmiineae</taxon>
        <taxon>Marasmiaceae</taxon>
        <taxon>Paramarasmius</taxon>
    </lineage>
</organism>
<evidence type="ECO:0000259" key="3">
    <source>
        <dbReference type="PROSITE" id="PS50076"/>
    </source>
</evidence>
<dbReference type="Pfam" id="PF00226">
    <property type="entry name" value="DnaJ"/>
    <property type="match status" value="1"/>
</dbReference>
<dbReference type="SMART" id="SM00271">
    <property type="entry name" value="DnaJ"/>
    <property type="match status" value="1"/>
</dbReference>
<feature type="region of interest" description="Disordered" evidence="2">
    <location>
        <begin position="159"/>
        <end position="222"/>
    </location>
</feature>
<dbReference type="Gene3D" id="1.10.287.110">
    <property type="entry name" value="DnaJ domain"/>
    <property type="match status" value="1"/>
</dbReference>
<dbReference type="Proteomes" id="UP001383192">
    <property type="component" value="Unassembled WGS sequence"/>
</dbReference>
<dbReference type="AlphaFoldDB" id="A0AAW0DJ29"/>
<keyword evidence="5" id="KW-1185">Reference proteome</keyword>
<dbReference type="SUPFAM" id="SSF46565">
    <property type="entry name" value="Chaperone J-domain"/>
    <property type="match status" value="1"/>
</dbReference>
<sequence length="283" mass="31655">MVYEKSESASSEPKYPDDDTIVVRRRMLSSLTTTISKHCASCQRTRLFSTSSLCADHYKTLGVNPSASKAQIKLNSVPFTKLSKKHHPDVSKDPKSREIFTAVSEAYSVLSDDRERRAYDRKLASETHSASNRPYTSYTGSSAAYNAEWTERRRPGATYAWRGPRAGHWPTGKYPSGASHSHPHPKGASGAGGHYDPTSHYTATKDDPGLADRLNKTPDKSAFQRRQEAAHRERQRVESISGTWRGIQLFLALMFVSMIAGSTRRDERCDQRLMCTRTASHLS</sequence>